<keyword evidence="2" id="KW-1185">Reference proteome</keyword>
<reference evidence="1 2" key="1">
    <citation type="submission" date="2017-11" db="EMBL/GenBank/DDBJ databases">
        <title>Comparative genomics of Botrytis spp.</title>
        <authorList>
            <person name="Valero-Jimenez C.A."/>
            <person name="Tapia P."/>
            <person name="Veloso J."/>
            <person name="Silva-Moreno E."/>
            <person name="Staats M."/>
            <person name="Valdes J.H."/>
            <person name="Van Kan J.A.L."/>
        </authorList>
    </citation>
    <scope>NUCLEOTIDE SEQUENCE [LARGE SCALE GENOMIC DNA]</scope>
    <source>
        <strain evidence="1 2">MUCL2830</strain>
    </source>
</reference>
<protein>
    <submittedName>
        <fullName evidence="1">Uncharacterized protein</fullName>
    </submittedName>
</protein>
<comment type="caution">
    <text evidence="1">The sequence shown here is derived from an EMBL/GenBank/DDBJ whole genome shotgun (WGS) entry which is preliminary data.</text>
</comment>
<dbReference type="EMBL" id="PHWZ01000792">
    <property type="protein sequence ID" value="TEY31528.1"/>
    <property type="molecule type" value="Genomic_DNA"/>
</dbReference>
<sequence length="248" mass="28178">MIKQYGSDQLRPLIFFIDEQLQNTLKLYSWTRQTTDIINFDIEEMAPLNNQSQSIESGTTVIYNFSLDDITKSNDRYKRQISSFFRPTKSNRAANKKQRTSTSILEDSTSIPKASTSILEDSTGILADSTSILEDSPGIKVEREEVFVGLGTMEKAPMTLFRRRRNYRSQYQDISKAGFEYSDSISKGQNSKHINPRTAHFMLRREQGLRRLLTLSDDQTSHAQIMAAIVARDSAKASVLNKTNTGSR</sequence>
<accession>A0A4Y8CIJ4</accession>
<dbReference type="OrthoDB" id="3509530at2759"/>
<evidence type="ECO:0000313" key="1">
    <source>
        <dbReference type="EMBL" id="TEY31528.1"/>
    </source>
</evidence>
<organism evidence="1 2">
    <name type="scientific">Botryotinia calthae</name>
    <dbReference type="NCBI Taxonomy" id="38488"/>
    <lineage>
        <taxon>Eukaryota</taxon>
        <taxon>Fungi</taxon>
        <taxon>Dikarya</taxon>
        <taxon>Ascomycota</taxon>
        <taxon>Pezizomycotina</taxon>
        <taxon>Leotiomycetes</taxon>
        <taxon>Helotiales</taxon>
        <taxon>Sclerotiniaceae</taxon>
        <taxon>Botryotinia</taxon>
    </lineage>
</organism>
<proteinExistence type="predicted"/>
<dbReference type="Proteomes" id="UP000297299">
    <property type="component" value="Unassembled WGS sequence"/>
</dbReference>
<dbReference type="AlphaFoldDB" id="A0A4Y8CIJ4"/>
<evidence type="ECO:0000313" key="2">
    <source>
        <dbReference type="Proteomes" id="UP000297299"/>
    </source>
</evidence>
<gene>
    <name evidence="1" type="ORF">BOTCAL_0796g00030</name>
</gene>
<name>A0A4Y8CIJ4_9HELO</name>